<dbReference type="InterPro" id="IPR038564">
    <property type="entry name" value="Maf1_sf"/>
</dbReference>
<dbReference type="Pfam" id="PF09174">
    <property type="entry name" value="Maf1"/>
    <property type="match status" value="1"/>
</dbReference>
<organism evidence="3">
    <name type="scientific">Blastobotrys adeninivorans</name>
    <name type="common">Yeast</name>
    <name type="synonym">Arxula adeninivorans</name>
    <dbReference type="NCBI Taxonomy" id="409370"/>
    <lineage>
        <taxon>Eukaryota</taxon>
        <taxon>Fungi</taxon>
        <taxon>Dikarya</taxon>
        <taxon>Ascomycota</taxon>
        <taxon>Saccharomycotina</taxon>
        <taxon>Dipodascomycetes</taxon>
        <taxon>Dipodascales</taxon>
        <taxon>Trichomonascaceae</taxon>
        <taxon>Blastobotrys</taxon>
    </lineage>
</organism>
<protein>
    <recommendedName>
        <fullName evidence="1">Repressor of RNA polymerase III transcription MAF1</fullName>
    </recommendedName>
</protein>
<evidence type="ECO:0000313" key="3">
    <source>
        <dbReference type="EMBL" id="CDP35189.1"/>
    </source>
</evidence>
<feature type="compositionally biased region" description="Low complexity" evidence="2">
    <location>
        <begin position="71"/>
        <end position="83"/>
    </location>
</feature>
<reference evidence="3" key="2">
    <citation type="submission" date="2014-06" db="EMBL/GenBank/DDBJ databases">
        <title>The complete genome of Blastobotrys (Arxula) adeninivorans LS3 - a yeast of biotechnological interest.</title>
        <authorList>
            <person name="Kunze G."/>
            <person name="Gaillardin C."/>
            <person name="Czernicka M."/>
            <person name="Durrens P."/>
            <person name="Martin T."/>
            <person name="Boer E."/>
            <person name="Gabaldon T."/>
            <person name="Cruz J."/>
            <person name="Talla E."/>
            <person name="Marck C."/>
            <person name="Goffeau A."/>
            <person name="Barbe V."/>
            <person name="Baret P."/>
            <person name="Baronian K."/>
            <person name="Beier S."/>
            <person name="Bleykasten C."/>
            <person name="Bode R."/>
            <person name="Casaregola S."/>
            <person name="Despons L."/>
            <person name="Fairhead C."/>
            <person name="Giersberg M."/>
            <person name="Gierski P."/>
            <person name="Hahnel U."/>
            <person name="Hartmann A."/>
            <person name="Jankowska D."/>
            <person name="Jubin C."/>
            <person name="Jung P."/>
            <person name="Lafontaine I."/>
            <person name="Leh-Louis V."/>
            <person name="Lemaire M."/>
            <person name="Marcet-Houben M."/>
            <person name="Mascher M."/>
            <person name="Morel G."/>
            <person name="Richard G.-F."/>
            <person name="Riechen J."/>
            <person name="Sacerdot C."/>
            <person name="Sarkar A."/>
            <person name="Savel G."/>
            <person name="Schacherer J."/>
            <person name="Sherman D."/>
            <person name="Straub M.-L."/>
            <person name="Stein N."/>
            <person name="Thierry A."/>
            <person name="Trautwein-Schult A."/>
            <person name="Westhof E."/>
            <person name="Worch S."/>
            <person name="Dujon B."/>
            <person name="Souciet J.-L."/>
            <person name="Wincker P."/>
            <person name="Scholz U."/>
            <person name="Neuveglise N."/>
        </authorList>
    </citation>
    <scope>NUCLEOTIDE SEQUENCE</scope>
    <source>
        <strain evidence="3">LS3</strain>
    </source>
</reference>
<feature type="region of interest" description="Disordered" evidence="2">
    <location>
        <begin position="235"/>
        <end position="268"/>
    </location>
</feature>
<dbReference type="GO" id="GO:0000994">
    <property type="term" value="F:RNA polymerase III core binding"/>
    <property type="evidence" value="ECO:0007669"/>
    <property type="project" value="TreeGrafter"/>
</dbReference>
<comment type="similarity">
    <text evidence="1">Belongs to the MAF1 family.</text>
</comment>
<keyword evidence="1" id="KW-0804">Transcription</keyword>
<feature type="region of interest" description="Disordered" evidence="2">
    <location>
        <begin position="63"/>
        <end position="87"/>
    </location>
</feature>
<name>A0A060T357_BLAAD</name>
<gene>
    <name evidence="3" type="ORF">GNLVRS02_ARAD1C29678g</name>
</gene>
<keyword evidence="1" id="KW-0678">Repressor</keyword>
<dbReference type="Gene3D" id="3.40.1000.50">
    <property type="entry name" value="Repressor of RNA polymerase III transcription Maf1"/>
    <property type="match status" value="1"/>
</dbReference>
<evidence type="ECO:0000256" key="2">
    <source>
        <dbReference type="SAM" id="MobiDB-lite"/>
    </source>
</evidence>
<dbReference type="PANTHER" id="PTHR22504">
    <property type="entry name" value="REPRESSOR OF RNA POLYMERASE III TRANSCRIPTION MAF1"/>
    <property type="match status" value="1"/>
</dbReference>
<dbReference type="InterPro" id="IPR015257">
    <property type="entry name" value="Maf1"/>
</dbReference>
<feature type="compositionally biased region" description="Acidic residues" evidence="2">
    <location>
        <begin position="257"/>
        <end position="266"/>
    </location>
</feature>
<evidence type="ECO:0000256" key="1">
    <source>
        <dbReference type="PIRNR" id="PIRNR037240"/>
    </source>
</evidence>
<sequence length="307" mass="34572">MKWFANDVELEKINTALCFDTPEARIVGGVDLFSTRHAGSDKKFVNAIDKQLYSQHQESLHLQRMGGGGLSDSEMGGMSSSVSPPQSVALLSPPKEEAVRGAYALSASPFGPLDQSASRRAFAYLVSVLNATYPDHDFSSLQPSDFKRESSCTKVMYSIHNILLSLGKPVPPRMWEYLDEMMQLRHCAIYSHTPPDSFLADEPGVMWSVMYFFFNKKRARVAHIHIKSVRHHHHSPVLTSIDPSSSRPRRSTRSSLDEYDDNDNDYDLTYSSEASFDEAMEEYNDDAQDDDRDDRDDEVVGGLEMDD</sequence>
<proteinExistence type="inferred from homology"/>
<comment type="subcellular location">
    <subcellularLocation>
        <location evidence="1">Nucleus</location>
    </subcellularLocation>
</comment>
<dbReference type="GO" id="GO:0005634">
    <property type="term" value="C:nucleus"/>
    <property type="evidence" value="ECO:0007669"/>
    <property type="project" value="UniProtKB-SubCell"/>
</dbReference>
<dbReference type="EMBL" id="HG937693">
    <property type="protein sequence ID" value="CDP35189.1"/>
    <property type="molecule type" value="Genomic_DNA"/>
</dbReference>
<keyword evidence="1" id="KW-0805">Transcription regulation</keyword>
<dbReference type="AlphaFoldDB" id="A0A060T357"/>
<dbReference type="PIRSF" id="PIRSF037240">
    <property type="entry name" value="RNA_polIII_Trep_MAF1"/>
    <property type="match status" value="1"/>
</dbReference>
<dbReference type="GO" id="GO:0016480">
    <property type="term" value="P:negative regulation of transcription by RNA polymerase III"/>
    <property type="evidence" value="ECO:0007669"/>
    <property type="project" value="UniProtKB-UniRule"/>
</dbReference>
<feature type="region of interest" description="Disordered" evidence="2">
    <location>
        <begin position="282"/>
        <end position="307"/>
    </location>
</feature>
<dbReference type="PhylomeDB" id="A0A060T357"/>
<dbReference type="PANTHER" id="PTHR22504:SF0">
    <property type="entry name" value="REPRESSOR OF RNA POLYMERASE III TRANSCRIPTION MAF1 HOMOLOG"/>
    <property type="match status" value="1"/>
</dbReference>
<accession>A0A060T357</accession>
<keyword evidence="1" id="KW-0539">Nucleus</keyword>
<reference evidence="3" key="1">
    <citation type="submission" date="2014-02" db="EMBL/GenBank/DDBJ databases">
        <authorList>
            <person name="Genoscope - CEA"/>
        </authorList>
    </citation>
    <scope>NUCLEOTIDE SEQUENCE</scope>
    <source>
        <strain evidence="3">LS3</strain>
    </source>
</reference>
<comment type="function">
    <text evidence="1">Mediator of diverse signals that repress RNA polymerase III transcription. Inhibits the de novo assembly of TFIIIB onto DNA.</text>
</comment>